<dbReference type="InterPro" id="IPR003616">
    <property type="entry name" value="Post-SET_dom"/>
</dbReference>
<feature type="compositionally biased region" description="Basic and acidic residues" evidence="6">
    <location>
        <begin position="214"/>
        <end position="226"/>
    </location>
</feature>
<keyword evidence="10" id="KW-1185">Reference proteome</keyword>
<dbReference type="PANTHER" id="PTHR45838">
    <property type="entry name" value="HISTONE-LYSINE-N-METHYLTRANSFERASE 2 KMT2 FAMILY MEMBER"/>
    <property type="match status" value="1"/>
</dbReference>
<dbReference type="GO" id="GO:0008168">
    <property type="term" value="F:methyltransferase activity"/>
    <property type="evidence" value="ECO:0007669"/>
    <property type="project" value="UniProtKB-KW"/>
</dbReference>
<dbReference type="Proteomes" id="UP001626550">
    <property type="component" value="Unassembled WGS sequence"/>
</dbReference>
<evidence type="ECO:0000256" key="2">
    <source>
        <dbReference type="ARBA" id="ARBA00022679"/>
    </source>
</evidence>
<evidence type="ECO:0000256" key="5">
    <source>
        <dbReference type="ARBA" id="ARBA00023163"/>
    </source>
</evidence>
<feature type="compositionally biased region" description="Acidic residues" evidence="6">
    <location>
        <begin position="227"/>
        <end position="242"/>
    </location>
</feature>
<organism evidence="9 10">
    <name type="scientific">Cichlidogyrus casuarinus</name>
    <dbReference type="NCBI Taxonomy" id="1844966"/>
    <lineage>
        <taxon>Eukaryota</taxon>
        <taxon>Metazoa</taxon>
        <taxon>Spiralia</taxon>
        <taxon>Lophotrochozoa</taxon>
        <taxon>Platyhelminthes</taxon>
        <taxon>Monogenea</taxon>
        <taxon>Monopisthocotylea</taxon>
        <taxon>Dactylogyridea</taxon>
        <taxon>Ancyrocephalidae</taxon>
        <taxon>Cichlidogyrus</taxon>
    </lineage>
</organism>
<dbReference type="CDD" id="cd10518">
    <property type="entry name" value="SET_SETD1-like"/>
    <property type="match status" value="1"/>
</dbReference>
<evidence type="ECO:0000256" key="6">
    <source>
        <dbReference type="SAM" id="MobiDB-lite"/>
    </source>
</evidence>
<dbReference type="EMBL" id="JBJKFK010004121">
    <property type="protein sequence ID" value="KAL3309259.1"/>
    <property type="molecule type" value="Genomic_DNA"/>
</dbReference>
<proteinExistence type="predicted"/>
<keyword evidence="2" id="KW-0808">Transferase</keyword>
<accession>A0ABD2PPJ7</accession>
<sequence>MGDFVQQFTSPSAGWNFVINQVEEFRRSNGLQELIRGGQVNGWRMFGLNHRHVAFMVEQMPGAAQCHRHDFLYHWKRVKTIRELCPAPMTLVEGAARLKPWPKKSRKKHEADPLDFLRCQANPPPMVKARSKEKMPSSPHKAVLTPKQRLKNVVQSYEAAWKAASGLSLATTHSRQQFERVVLTAVSQAMAIPVDVVRQVLLRPHDPTPLLELHGQDVEEERREQLEQEEDEEEETETDEQEISVLKRLVSGEMARLTNISVHPSNIHGRGLYALKSFRKDEFIVEYTGELIRNGVCEARELRYRAQGVDCYMFRVDTHTVIDATYKGNAARFINHSCDPNCYSKVVEKKIIICALRKISPGEELTYDYRFPRENDKLLCNCGADNCRRYLN</sequence>
<evidence type="ECO:0000256" key="4">
    <source>
        <dbReference type="ARBA" id="ARBA00023015"/>
    </source>
</evidence>
<dbReference type="SMART" id="SM00542">
    <property type="entry name" value="FYRC"/>
    <property type="match status" value="1"/>
</dbReference>
<evidence type="ECO:0000313" key="9">
    <source>
        <dbReference type="EMBL" id="KAL3309259.1"/>
    </source>
</evidence>
<evidence type="ECO:0000256" key="1">
    <source>
        <dbReference type="ARBA" id="ARBA00022603"/>
    </source>
</evidence>
<keyword evidence="4" id="KW-0805">Transcription regulation</keyword>
<protein>
    <submittedName>
        <fullName evidence="9">Uncharacterized protein</fullName>
    </submittedName>
</protein>
<dbReference type="PROSITE" id="PS50868">
    <property type="entry name" value="POST_SET"/>
    <property type="match status" value="1"/>
</dbReference>
<dbReference type="SMART" id="SM00508">
    <property type="entry name" value="PostSET"/>
    <property type="match status" value="1"/>
</dbReference>
<dbReference type="PROSITE" id="PS51543">
    <property type="entry name" value="FYRC"/>
    <property type="match status" value="1"/>
</dbReference>
<evidence type="ECO:0000259" key="7">
    <source>
        <dbReference type="PROSITE" id="PS50280"/>
    </source>
</evidence>
<dbReference type="Pfam" id="PF05965">
    <property type="entry name" value="FYRC"/>
    <property type="match status" value="1"/>
</dbReference>
<dbReference type="InterPro" id="IPR046341">
    <property type="entry name" value="SET_dom_sf"/>
</dbReference>
<keyword evidence="3" id="KW-0949">S-adenosyl-L-methionine</keyword>
<dbReference type="PANTHER" id="PTHR45838:SF4">
    <property type="entry name" value="HISTONE-LYSINE N-METHYLTRANSFERASE TRITHORAX"/>
    <property type="match status" value="1"/>
</dbReference>
<keyword evidence="5" id="KW-0804">Transcription</keyword>
<dbReference type="SMART" id="SM00317">
    <property type="entry name" value="SET"/>
    <property type="match status" value="1"/>
</dbReference>
<dbReference type="Gene3D" id="3.30.160.360">
    <property type="match status" value="1"/>
</dbReference>
<feature type="region of interest" description="Disordered" evidence="6">
    <location>
        <begin position="208"/>
        <end position="242"/>
    </location>
</feature>
<dbReference type="Pfam" id="PF00856">
    <property type="entry name" value="SET"/>
    <property type="match status" value="1"/>
</dbReference>
<feature type="region of interest" description="Disordered" evidence="6">
    <location>
        <begin position="122"/>
        <end position="144"/>
    </location>
</feature>
<comment type="caution">
    <text evidence="9">The sequence shown here is derived from an EMBL/GenBank/DDBJ whole genome shotgun (WGS) entry which is preliminary data.</text>
</comment>
<dbReference type="InterPro" id="IPR003889">
    <property type="entry name" value="FYrich_C"/>
</dbReference>
<feature type="domain" description="SET" evidence="7">
    <location>
        <begin position="258"/>
        <end position="370"/>
    </location>
</feature>
<dbReference type="PROSITE" id="PS50280">
    <property type="entry name" value="SET"/>
    <property type="match status" value="1"/>
</dbReference>
<evidence type="ECO:0000259" key="8">
    <source>
        <dbReference type="PROSITE" id="PS50868"/>
    </source>
</evidence>
<evidence type="ECO:0000313" key="10">
    <source>
        <dbReference type="Proteomes" id="UP001626550"/>
    </source>
</evidence>
<dbReference type="InterPro" id="IPR001214">
    <property type="entry name" value="SET_dom"/>
</dbReference>
<dbReference type="SUPFAM" id="SSF82199">
    <property type="entry name" value="SET domain"/>
    <property type="match status" value="1"/>
</dbReference>
<reference evidence="9 10" key="1">
    <citation type="submission" date="2024-11" db="EMBL/GenBank/DDBJ databases">
        <title>Adaptive evolution of stress response genes in parasites aligns with host niche diversity.</title>
        <authorList>
            <person name="Hahn C."/>
            <person name="Resl P."/>
        </authorList>
    </citation>
    <scope>NUCLEOTIDE SEQUENCE [LARGE SCALE GENOMIC DNA]</scope>
    <source>
        <strain evidence="9">EGGRZ-B1_66</strain>
        <tissue evidence="9">Body</tissue>
    </source>
</reference>
<evidence type="ECO:0000256" key="3">
    <source>
        <dbReference type="ARBA" id="ARBA00022691"/>
    </source>
</evidence>
<gene>
    <name evidence="9" type="ORF">Ciccas_012193</name>
</gene>
<keyword evidence="1" id="KW-0489">Methyltransferase</keyword>
<name>A0ABD2PPJ7_9PLAT</name>
<dbReference type="GO" id="GO:0032259">
    <property type="term" value="P:methylation"/>
    <property type="evidence" value="ECO:0007669"/>
    <property type="project" value="UniProtKB-KW"/>
</dbReference>
<dbReference type="Gene3D" id="2.170.270.10">
    <property type="entry name" value="SET domain"/>
    <property type="match status" value="1"/>
</dbReference>
<dbReference type="AlphaFoldDB" id="A0ABD2PPJ7"/>
<feature type="domain" description="Post-SET" evidence="8">
    <location>
        <begin position="376"/>
        <end position="392"/>
    </location>
</feature>